<feature type="compositionally biased region" description="Polar residues" evidence="1">
    <location>
        <begin position="268"/>
        <end position="286"/>
    </location>
</feature>
<reference evidence="3" key="1">
    <citation type="submission" date="2020-10" db="EMBL/GenBank/DDBJ databases">
        <authorList>
            <person name="Han B."/>
            <person name="Lu T."/>
            <person name="Zhao Q."/>
            <person name="Huang X."/>
            <person name="Zhao Y."/>
        </authorList>
    </citation>
    <scope>NUCLEOTIDE SEQUENCE</scope>
</reference>
<name>A0A811PVH0_9POAL</name>
<dbReference type="EMBL" id="CAJGYO010000007">
    <property type="protein sequence ID" value="CAD6247274.1"/>
    <property type="molecule type" value="Genomic_DNA"/>
</dbReference>
<proteinExistence type="predicted"/>
<keyword evidence="4" id="KW-1185">Reference proteome</keyword>
<dbReference type="OrthoDB" id="666625at2759"/>
<evidence type="ECO:0000313" key="4">
    <source>
        <dbReference type="Proteomes" id="UP000604825"/>
    </source>
</evidence>
<feature type="domain" description="Myb/SANT-like" evidence="2">
    <location>
        <begin position="109"/>
        <end position="202"/>
    </location>
</feature>
<evidence type="ECO:0000256" key="1">
    <source>
        <dbReference type="SAM" id="MobiDB-lite"/>
    </source>
</evidence>
<sequence>MGLMSSSFKIRIGQCKPMLHHILDKQTNNCGSAVLILICMDIWLAEMCSDIPSQQQCIKPIFLDYQLEQVFSRKMQASLVVTHQQQFTIENVMADLNEEVGGTNGHAVWTALEMAFMLTHLANLVASGTKTCSDFKKVHLNTCAKAVNEKFRTMKTGEQVKNHLKTQQRKFAKMTKLRKVSATGWDEDNFIITLDEEHYNDYVKDHKADAEFLNRRLPNYGEMRTIFGNSMATGKFAKDSNSALGTEEANTENEDMNANTVRELNANGESEATPSPSNQGATSSASKPKKARIGGDEEDGLITVISRVGDRLAEAIEKACAAPPPQPTNDLPDDLFNMLINLPGFDAAQLNL</sequence>
<dbReference type="Pfam" id="PF12776">
    <property type="entry name" value="Myb_DNA-bind_3"/>
    <property type="match status" value="1"/>
</dbReference>
<organism evidence="3 4">
    <name type="scientific">Miscanthus lutarioriparius</name>
    <dbReference type="NCBI Taxonomy" id="422564"/>
    <lineage>
        <taxon>Eukaryota</taxon>
        <taxon>Viridiplantae</taxon>
        <taxon>Streptophyta</taxon>
        <taxon>Embryophyta</taxon>
        <taxon>Tracheophyta</taxon>
        <taxon>Spermatophyta</taxon>
        <taxon>Magnoliopsida</taxon>
        <taxon>Liliopsida</taxon>
        <taxon>Poales</taxon>
        <taxon>Poaceae</taxon>
        <taxon>PACMAD clade</taxon>
        <taxon>Panicoideae</taxon>
        <taxon>Andropogonodae</taxon>
        <taxon>Andropogoneae</taxon>
        <taxon>Saccharinae</taxon>
        <taxon>Miscanthus</taxon>
    </lineage>
</organism>
<feature type="region of interest" description="Disordered" evidence="1">
    <location>
        <begin position="268"/>
        <end position="298"/>
    </location>
</feature>
<evidence type="ECO:0000259" key="2">
    <source>
        <dbReference type="Pfam" id="PF12776"/>
    </source>
</evidence>
<comment type="caution">
    <text evidence="3">The sequence shown here is derived from an EMBL/GenBank/DDBJ whole genome shotgun (WGS) entry which is preliminary data.</text>
</comment>
<dbReference type="PANTHER" id="PTHR47127">
    <property type="entry name" value="10A19I.15"/>
    <property type="match status" value="1"/>
</dbReference>
<protein>
    <recommendedName>
        <fullName evidence="2">Myb/SANT-like domain-containing protein</fullName>
    </recommendedName>
</protein>
<evidence type="ECO:0000313" key="3">
    <source>
        <dbReference type="EMBL" id="CAD6247274.1"/>
    </source>
</evidence>
<accession>A0A811PVH0</accession>
<gene>
    <name evidence="3" type="ORF">NCGR_LOCUS31484</name>
</gene>
<dbReference type="Proteomes" id="UP000604825">
    <property type="component" value="Unassembled WGS sequence"/>
</dbReference>
<dbReference type="InterPro" id="IPR024752">
    <property type="entry name" value="Myb/SANT-like_dom"/>
</dbReference>
<dbReference type="AlphaFoldDB" id="A0A811PVH0"/>